<name>A0A834NPZ9_VESPE</name>
<comment type="caution">
    <text evidence="1">The sequence shown here is derived from an EMBL/GenBank/DDBJ whole genome shotgun (WGS) entry which is preliminary data.</text>
</comment>
<accession>A0A834NPZ9</accession>
<sequence length="90" mass="10404">MKRREVVTYRLARYVQWCNGKSSVRLRKSHVSIVYNGRWKGIPVGLADTTDVARGDESKKVKSYRSDDLYVLFSSLSSEVCFTLKVKKKK</sequence>
<keyword evidence="2" id="KW-1185">Reference proteome</keyword>
<dbReference type="Proteomes" id="UP000600918">
    <property type="component" value="Unassembled WGS sequence"/>
</dbReference>
<evidence type="ECO:0000313" key="1">
    <source>
        <dbReference type="EMBL" id="KAF7415382.1"/>
    </source>
</evidence>
<organism evidence="1 2">
    <name type="scientific">Vespula pensylvanica</name>
    <name type="common">Western yellow jacket</name>
    <name type="synonym">Wasp</name>
    <dbReference type="NCBI Taxonomy" id="30213"/>
    <lineage>
        <taxon>Eukaryota</taxon>
        <taxon>Metazoa</taxon>
        <taxon>Ecdysozoa</taxon>
        <taxon>Arthropoda</taxon>
        <taxon>Hexapoda</taxon>
        <taxon>Insecta</taxon>
        <taxon>Pterygota</taxon>
        <taxon>Neoptera</taxon>
        <taxon>Endopterygota</taxon>
        <taxon>Hymenoptera</taxon>
        <taxon>Apocrita</taxon>
        <taxon>Aculeata</taxon>
        <taxon>Vespoidea</taxon>
        <taxon>Vespidae</taxon>
        <taxon>Vespinae</taxon>
        <taxon>Vespula</taxon>
    </lineage>
</organism>
<gene>
    <name evidence="1" type="ORF">H0235_011974</name>
</gene>
<reference evidence="1" key="1">
    <citation type="journal article" date="2020" name="G3 (Bethesda)">
        <title>High-Quality Assemblies for Three Invasive Social Wasps from the &lt;i&gt;Vespula&lt;/i&gt; Genus.</title>
        <authorList>
            <person name="Harrop T.W.R."/>
            <person name="Guhlin J."/>
            <person name="McLaughlin G.M."/>
            <person name="Permina E."/>
            <person name="Stockwell P."/>
            <person name="Gilligan J."/>
            <person name="Le Lec M.F."/>
            <person name="Gruber M.A.M."/>
            <person name="Quinn O."/>
            <person name="Lovegrove M."/>
            <person name="Duncan E.J."/>
            <person name="Remnant E.J."/>
            <person name="Van Eeckhoven J."/>
            <person name="Graham B."/>
            <person name="Knapp R.A."/>
            <person name="Langford K.W."/>
            <person name="Kronenberg Z."/>
            <person name="Press M.O."/>
            <person name="Eacker S.M."/>
            <person name="Wilson-Rankin E.E."/>
            <person name="Purcell J."/>
            <person name="Lester P.J."/>
            <person name="Dearden P.K."/>
        </authorList>
    </citation>
    <scope>NUCLEOTIDE SEQUENCE</scope>
    <source>
        <strain evidence="1">Volc-1</strain>
    </source>
</reference>
<evidence type="ECO:0000313" key="2">
    <source>
        <dbReference type="Proteomes" id="UP000600918"/>
    </source>
</evidence>
<dbReference type="AlphaFoldDB" id="A0A834NPZ9"/>
<proteinExistence type="predicted"/>
<dbReference type="EMBL" id="JACSDY010000011">
    <property type="protein sequence ID" value="KAF7415382.1"/>
    <property type="molecule type" value="Genomic_DNA"/>
</dbReference>
<protein>
    <submittedName>
        <fullName evidence="1">Uncharacterized protein</fullName>
    </submittedName>
</protein>